<protein>
    <submittedName>
        <fullName evidence="1">Uncharacterized protein</fullName>
    </submittedName>
</protein>
<keyword evidence="2" id="KW-1185">Reference proteome</keyword>
<gene>
    <name evidence="1" type="ORF">IRY55_03740</name>
</gene>
<dbReference type="RefSeq" id="WP_194561906.1">
    <property type="nucleotide sequence ID" value="NZ_JADKPV010000001.1"/>
</dbReference>
<proteinExistence type="predicted"/>
<accession>A0A8J7KBJ2</accession>
<dbReference type="EMBL" id="JADKPV010000001">
    <property type="protein sequence ID" value="MBF4500467.1"/>
    <property type="molecule type" value="Genomic_DNA"/>
</dbReference>
<dbReference type="AlphaFoldDB" id="A0A8J7KBJ2"/>
<comment type="caution">
    <text evidence="1">The sequence shown here is derived from an EMBL/GenBank/DDBJ whole genome shotgun (WGS) entry which is preliminary data.</text>
</comment>
<name>A0A8J7KBJ2_9BACL</name>
<organism evidence="1 2">
    <name type="scientific">Savagea serpentis</name>
    <dbReference type="NCBI Taxonomy" id="2785297"/>
    <lineage>
        <taxon>Bacteria</taxon>
        <taxon>Bacillati</taxon>
        <taxon>Bacillota</taxon>
        <taxon>Bacilli</taxon>
        <taxon>Bacillales</taxon>
        <taxon>Caryophanaceae</taxon>
        <taxon>Savagea</taxon>
    </lineage>
</organism>
<dbReference type="Proteomes" id="UP000622653">
    <property type="component" value="Unassembled WGS sequence"/>
</dbReference>
<evidence type="ECO:0000313" key="1">
    <source>
        <dbReference type="EMBL" id="MBF4500467.1"/>
    </source>
</evidence>
<sequence length="93" mass="11005">MLLHDDILWIQHVLRKAIQSDVLSDDEKQRVAPLLDQLHYATYEGWIMSEIEEWLDRHDLPLPDQTTMDGWVRRVQEQYSGAEIENCISQTMP</sequence>
<evidence type="ECO:0000313" key="2">
    <source>
        <dbReference type="Proteomes" id="UP000622653"/>
    </source>
</evidence>
<reference evidence="1" key="1">
    <citation type="submission" date="2020-11" db="EMBL/GenBank/DDBJ databases">
        <title>Multidrug resistant novel bacterium Savagea serpentis sp. nov., isolated from the scats of a vine snake (Ahaetulla nasuta).</title>
        <authorList>
            <person name="Venkata Ramana V."/>
            <person name="Vikas Patil S."/>
            <person name="Yogita Lugani V."/>
        </authorList>
    </citation>
    <scope>NUCLEOTIDE SEQUENCE</scope>
    <source>
        <strain evidence="1">SN6</strain>
    </source>
</reference>